<keyword evidence="1" id="KW-0479">Metal-binding</keyword>
<dbReference type="InterPro" id="IPR038366">
    <property type="entry name" value="Znf_CppX_C4_sf"/>
</dbReference>
<dbReference type="GO" id="GO:0006508">
    <property type="term" value="P:proteolysis"/>
    <property type="evidence" value="ECO:0007669"/>
    <property type="project" value="UniProtKB-KW"/>
</dbReference>
<comment type="similarity">
    <text evidence="1">Belongs to the ClpX chaperone family.</text>
</comment>
<evidence type="ECO:0000313" key="3">
    <source>
        <dbReference type="EMBL" id="HJE78752.1"/>
    </source>
</evidence>
<keyword evidence="3" id="KW-0547">Nucleotide-binding</keyword>
<dbReference type="Proteomes" id="UP000743760">
    <property type="component" value="Unassembled WGS sequence"/>
</dbReference>
<keyword evidence="3" id="KW-0645">Protease</keyword>
<dbReference type="GO" id="GO:0046983">
    <property type="term" value="F:protein dimerization activity"/>
    <property type="evidence" value="ECO:0007669"/>
    <property type="project" value="UniProtKB-UniRule"/>
</dbReference>
<protein>
    <submittedName>
        <fullName evidence="3">ATP-dependent Clp protease ATP-binding subunit ClpX</fullName>
    </submittedName>
</protein>
<dbReference type="GO" id="GO:0051082">
    <property type="term" value="F:unfolded protein binding"/>
    <property type="evidence" value="ECO:0007669"/>
    <property type="project" value="UniProtKB-UniRule"/>
</dbReference>
<comment type="caution">
    <text evidence="3">The sequence shown here is derived from an EMBL/GenBank/DDBJ whole genome shotgun (WGS) entry which is preliminary data.</text>
</comment>
<keyword evidence="3" id="KW-0378">Hydrolase</keyword>
<evidence type="ECO:0000256" key="1">
    <source>
        <dbReference type="PROSITE-ProRule" id="PRU01250"/>
    </source>
</evidence>
<evidence type="ECO:0000259" key="2">
    <source>
        <dbReference type="PROSITE" id="PS51902"/>
    </source>
</evidence>
<keyword evidence="3" id="KW-0067">ATP-binding</keyword>
<feature type="non-terminal residue" evidence="3">
    <location>
        <position position="48"/>
    </location>
</feature>
<gene>
    <name evidence="3" type="ORF">K8V74_12515</name>
</gene>
<feature type="binding site" evidence="1">
    <location>
        <position position="16"/>
    </location>
    <ligand>
        <name>Zn(2+)</name>
        <dbReference type="ChEBI" id="CHEBI:29105"/>
    </ligand>
</feature>
<dbReference type="Pfam" id="PF06689">
    <property type="entry name" value="zf-C4_ClpX"/>
    <property type="match status" value="1"/>
</dbReference>
<dbReference type="InterPro" id="IPR010603">
    <property type="entry name" value="Znf_CppX_C4"/>
</dbReference>
<keyword evidence="1" id="KW-0862">Zinc</keyword>
<sequence>MARSADGADLLKCNFCGKSQKQVRKLIAGPGVYICDECIGLCNEIIEE</sequence>
<dbReference type="SMART" id="SM00994">
    <property type="entry name" value="zf-C4_ClpX"/>
    <property type="match status" value="1"/>
</dbReference>
<dbReference type="InterPro" id="IPR059188">
    <property type="entry name" value="Znf_CLPX-like"/>
</dbReference>
<dbReference type="GO" id="GO:0008270">
    <property type="term" value="F:zinc ion binding"/>
    <property type="evidence" value="ECO:0007669"/>
    <property type="project" value="UniProtKB-UniRule"/>
</dbReference>
<feature type="binding site" evidence="1">
    <location>
        <position position="35"/>
    </location>
    <ligand>
        <name>Zn(2+)</name>
        <dbReference type="ChEBI" id="CHEBI:29105"/>
    </ligand>
</feature>
<dbReference type="Gene3D" id="6.20.220.10">
    <property type="entry name" value="ClpX chaperone, C4-type zinc finger domain"/>
    <property type="match status" value="1"/>
</dbReference>
<dbReference type="GO" id="GO:0005524">
    <property type="term" value="F:ATP binding"/>
    <property type="evidence" value="ECO:0007669"/>
    <property type="project" value="UniProtKB-KW"/>
</dbReference>
<accession>A0A9D2UPG5</accession>
<feature type="domain" description="ClpX-type ZB" evidence="2">
    <location>
        <begin position="1"/>
        <end position="48"/>
    </location>
</feature>
<dbReference type="SUPFAM" id="SSF57716">
    <property type="entry name" value="Glucocorticoid receptor-like (DNA-binding domain)"/>
    <property type="match status" value="1"/>
</dbReference>
<dbReference type="GO" id="GO:0006457">
    <property type="term" value="P:protein folding"/>
    <property type="evidence" value="ECO:0007669"/>
    <property type="project" value="UniProtKB-UniRule"/>
</dbReference>
<dbReference type="GO" id="GO:0008233">
    <property type="term" value="F:peptidase activity"/>
    <property type="evidence" value="ECO:0007669"/>
    <property type="project" value="UniProtKB-KW"/>
</dbReference>
<name>A0A9D2UPG5_BREEP</name>
<feature type="binding site" evidence="1">
    <location>
        <position position="38"/>
    </location>
    <ligand>
        <name>Zn(2+)</name>
        <dbReference type="ChEBI" id="CHEBI:29105"/>
    </ligand>
</feature>
<dbReference type="PROSITE" id="PS51902">
    <property type="entry name" value="CLPX_ZB"/>
    <property type="match status" value="1"/>
</dbReference>
<evidence type="ECO:0000313" key="4">
    <source>
        <dbReference type="Proteomes" id="UP000743760"/>
    </source>
</evidence>
<keyword evidence="1" id="KW-0143">Chaperone</keyword>
<proteinExistence type="inferred from homology"/>
<reference evidence="3" key="2">
    <citation type="submission" date="2021-09" db="EMBL/GenBank/DDBJ databases">
        <authorList>
            <person name="Gilroy R."/>
        </authorList>
    </citation>
    <scope>NUCLEOTIDE SEQUENCE</scope>
    <source>
        <strain evidence="3">CHK139-4039</strain>
    </source>
</reference>
<dbReference type="AlphaFoldDB" id="A0A9D2UPG5"/>
<dbReference type="EMBL" id="DYXR01000388">
    <property type="protein sequence ID" value="HJE78752.1"/>
    <property type="molecule type" value="Genomic_DNA"/>
</dbReference>
<organism evidence="3 4">
    <name type="scientific">Brevibacterium epidermidis</name>
    <dbReference type="NCBI Taxonomy" id="1698"/>
    <lineage>
        <taxon>Bacteria</taxon>
        <taxon>Bacillati</taxon>
        <taxon>Actinomycetota</taxon>
        <taxon>Actinomycetes</taxon>
        <taxon>Micrococcales</taxon>
        <taxon>Brevibacteriaceae</taxon>
        <taxon>Brevibacterium</taxon>
    </lineage>
</organism>
<reference evidence="3" key="1">
    <citation type="journal article" date="2021" name="PeerJ">
        <title>Extensive microbial diversity within the chicken gut microbiome revealed by metagenomics and culture.</title>
        <authorList>
            <person name="Gilroy R."/>
            <person name="Ravi A."/>
            <person name="Getino M."/>
            <person name="Pursley I."/>
            <person name="Horton D.L."/>
            <person name="Alikhan N.F."/>
            <person name="Baker D."/>
            <person name="Gharbi K."/>
            <person name="Hall N."/>
            <person name="Watson M."/>
            <person name="Adriaenssens E.M."/>
            <person name="Foster-Nyarko E."/>
            <person name="Jarju S."/>
            <person name="Secka A."/>
            <person name="Antonio M."/>
            <person name="Oren A."/>
            <person name="Chaudhuri R.R."/>
            <person name="La Ragione R."/>
            <person name="Hildebrand F."/>
            <person name="Pallen M.J."/>
        </authorList>
    </citation>
    <scope>NUCLEOTIDE SEQUENCE</scope>
    <source>
        <strain evidence="3">CHK139-4039</strain>
    </source>
</reference>
<feature type="binding site" evidence="1">
    <location>
        <position position="13"/>
    </location>
    <ligand>
        <name>Zn(2+)</name>
        <dbReference type="ChEBI" id="CHEBI:29105"/>
    </ligand>
</feature>